<accession>A0A8J8SWX1</accession>
<dbReference type="SUPFAM" id="SSF56112">
    <property type="entry name" value="Protein kinase-like (PK-like)"/>
    <property type="match status" value="1"/>
</dbReference>
<evidence type="ECO:0000313" key="3">
    <source>
        <dbReference type="EMBL" id="TNV73804.1"/>
    </source>
</evidence>
<feature type="domain" description="Protein kinase" evidence="2">
    <location>
        <begin position="74"/>
        <end position="375"/>
    </location>
</feature>
<feature type="region of interest" description="Disordered" evidence="1">
    <location>
        <begin position="261"/>
        <end position="292"/>
    </location>
</feature>
<evidence type="ECO:0000259" key="2">
    <source>
        <dbReference type="PROSITE" id="PS50011"/>
    </source>
</evidence>
<feature type="compositionally biased region" description="Polar residues" evidence="1">
    <location>
        <begin position="269"/>
        <end position="290"/>
    </location>
</feature>
<dbReference type="InterPro" id="IPR000719">
    <property type="entry name" value="Prot_kinase_dom"/>
</dbReference>
<evidence type="ECO:0000256" key="1">
    <source>
        <dbReference type="SAM" id="MobiDB-lite"/>
    </source>
</evidence>
<dbReference type="EMBL" id="RRYP01018053">
    <property type="protein sequence ID" value="TNV73804.1"/>
    <property type="molecule type" value="Genomic_DNA"/>
</dbReference>
<dbReference type="AlphaFoldDB" id="A0A8J8SWX1"/>
<evidence type="ECO:0000313" key="4">
    <source>
        <dbReference type="Proteomes" id="UP000785679"/>
    </source>
</evidence>
<dbReference type="InterPro" id="IPR001245">
    <property type="entry name" value="Ser-Thr/Tyr_kinase_cat_dom"/>
</dbReference>
<proteinExistence type="predicted"/>
<dbReference type="OrthoDB" id="301709at2759"/>
<dbReference type="InterPro" id="IPR051681">
    <property type="entry name" value="Ser/Thr_Kinases-Pseudokinases"/>
</dbReference>
<keyword evidence="4" id="KW-1185">Reference proteome</keyword>
<name>A0A8J8SWX1_HALGN</name>
<dbReference type="PROSITE" id="PS50011">
    <property type="entry name" value="PROTEIN_KINASE_DOM"/>
    <property type="match status" value="1"/>
</dbReference>
<organism evidence="3 4">
    <name type="scientific">Halteria grandinella</name>
    <dbReference type="NCBI Taxonomy" id="5974"/>
    <lineage>
        <taxon>Eukaryota</taxon>
        <taxon>Sar</taxon>
        <taxon>Alveolata</taxon>
        <taxon>Ciliophora</taxon>
        <taxon>Intramacronucleata</taxon>
        <taxon>Spirotrichea</taxon>
        <taxon>Stichotrichia</taxon>
        <taxon>Sporadotrichida</taxon>
        <taxon>Halteriidae</taxon>
        <taxon>Halteria</taxon>
    </lineage>
</organism>
<protein>
    <recommendedName>
        <fullName evidence="2">Protein kinase domain-containing protein</fullName>
    </recommendedName>
</protein>
<sequence length="435" mass="49926">MIRVTNTESNNITTPYISAKQSQSSQQQIELQAKPNQQPQYNYRQLLQLNESQELIEEEQAQRFAVLKSDFSLISLFDFQKVNGLGRLHLAKLKDQKVICREIQFNRVKDYVLEDIIKDMQQTMKLGLRQAILPILGIYQDPKSFTLNIFMPQMISLYQFISQGKHHLTATLKKDIALGIANALREIHQKPRDIMRDSQQGYYSHTHLSSHNVLLDVQDLSNLQVLLADMESENLRKYAKLFMQYNFINAWSPPELMISDSSRRVSDTPPRSQNSQVFLNLSQQSDNSGNGDKRSIDCYSFGMILWELEHEEPPFHGKSDLDIRTLVCDQSMRPTISPKANPALQALIRSCWHKRADRRPNIEQIYQELQGVEFQSEIGKEVQAASQINPSLLKLKSCQLKTPGVRSRGSSRSKVDGNESGGSFYISFRNSDIQE</sequence>
<dbReference type="PANTHER" id="PTHR44329">
    <property type="entry name" value="SERINE/THREONINE-PROTEIN KINASE TNNI3K-RELATED"/>
    <property type="match status" value="1"/>
</dbReference>
<dbReference type="GO" id="GO:0005524">
    <property type="term" value="F:ATP binding"/>
    <property type="evidence" value="ECO:0007669"/>
    <property type="project" value="InterPro"/>
</dbReference>
<dbReference type="Gene3D" id="1.10.510.10">
    <property type="entry name" value="Transferase(Phosphotransferase) domain 1"/>
    <property type="match status" value="1"/>
</dbReference>
<comment type="caution">
    <text evidence="3">The sequence shown here is derived from an EMBL/GenBank/DDBJ whole genome shotgun (WGS) entry which is preliminary data.</text>
</comment>
<reference evidence="3" key="1">
    <citation type="submission" date="2019-06" db="EMBL/GenBank/DDBJ databases">
        <authorList>
            <person name="Zheng W."/>
        </authorList>
    </citation>
    <scope>NUCLEOTIDE SEQUENCE</scope>
    <source>
        <strain evidence="3">QDHG01</strain>
    </source>
</reference>
<dbReference type="Pfam" id="PF07714">
    <property type="entry name" value="PK_Tyr_Ser-Thr"/>
    <property type="match status" value="1"/>
</dbReference>
<dbReference type="PANTHER" id="PTHR44329:SF214">
    <property type="entry name" value="PROTEIN KINASE DOMAIN-CONTAINING PROTEIN"/>
    <property type="match status" value="1"/>
</dbReference>
<dbReference type="GO" id="GO:0004674">
    <property type="term" value="F:protein serine/threonine kinase activity"/>
    <property type="evidence" value="ECO:0007669"/>
    <property type="project" value="TreeGrafter"/>
</dbReference>
<gene>
    <name evidence="3" type="ORF">FGO68_gene3892</name>
</gene>
<dbReference type="Proteomes" id="UP000785679">
    <property type="component" value="Unassembled WGS sequence"/>
</dbReference>
<dbReference type="InterPro" id="IPR011009">
    <property type="entry name" value="Kinase-like_dom_sf"/>
</dbReference>